<dbReference type="Gene3D" id="3.30.40.10">
    <property type="entry name" value="Zinc/RING finger domain, C3HC4 (zinc finger)"/>
    <property type="match status" value="1"/>
</dbReference>
<dbReference type="SUPFAM" id="SSF57850">
    <property type="entry name" value="RING/U-box"/>
    <property type="match status" value="1"/>
</dbReference>
<dbReference type="PROSITE" id="PS00108">
    <property type="entry name" value="PROTEIN_KINASE_ST"/>
    <property type="match status" value="1"/>
</dbReference>
<evidence type="ECO:0000256" key="11">
    <source>
        <dbReference type="SAM" id="Coils"/>
    </source>
</evidence>
<dbReference type="GO" id="GO:0004672">
    <property type="term" value="F:protein kinase activity"/>
    <property type="evidence" value="ECO:0007669"/>
    <property type="project" value="InterPro"/>
</dbReference>
<keyword evidence="11" id="KW-0175">Coiled coil</keyword>
<dbReference type="Pfam" id="PF00069">
    <property type="entry name" value="Pkinase"/>
    <property type="match status" value="1"/>
</dbReference>
<protein>
    <recommendedName>
        <fullName evidence="4">RING-type E3 ubiquitin transferase</fullName>
        <ecNumber evidence="4">2.3.2.27</ecNumber>
    </recommendedName>
</protein>
<dbReference type="PROSITE" id="PS00107">
    <property type="entry name" value="PROTEIN_KINASE_ATP"/>
    <property type="match status" value="1"/>
</dbReference>
<dbReference type="PROSITE" id="PS50011">
    <property type="entry name" value="PROTEIN_KINASE_DOM"/>
    <property type="match status" value="1"/>
</dbReference>
<dbReference type="InterPro" id="IPR006016">
    <property type="entry name" value="UspA"/>
</dbReference>
<proteinExistence type="predicted"/>
<keyword evidence="9 10" id="KW-0067">ATP-binding</keyword>
<dbReference type="Proteomes" id="UP000327013">
    <property type="component" value="Chromosome 5"/>
</dbReference>
<keyword evidence="7" id="KW-0418">Kinase</keyword>
<evidence type="ECO:0000259" key="14">
    <source>
        <dbReference type="PROSITE" id="PS51698"/>
    </source>
</evidence>
<dbReference type="OrthoDB" id="10064100at2759"/>
<dbReference type="Pfam" id="PF00582">
    <property type="entry name" value="Usp"/>
    <property type="match status" value="1"/>
</dbReference>
<comment type="catalytic activity">
    <reaction evidence="1">
        <text>S-ubiquitinyl-[E2 ubiquitin-conjugating enzyme]-L-cysteine + [acceptor protein]-L-lysine = [E2 ubiquitin-conjugating enzyme]-L-cysteine + N(6)-ubiquitinyl-[acceptor protein]-L-lysine.</text>
        <dbReference type="EC" id="2.3.2.27"/>
    </reaction>
</comment>
<dbReference type="SUPFAM" id="SSF52402">
    <property type="entry name" value="Adenine nucleotide alpha hydrolases-like"/>
    <property type="match status" value="1"/>
</dbReference>
<keyword evidence="6 10" id="KW-0547">Nucleotide-binding</keyword>
<evidence type="ECO:0000256" key="6">
    <source>
        <dbReference type="ARBA" id="ARBA00022741"/>
    </source>
</evidence>
<dbReference type="GO" id="GO:0061630">
    <property type="term" value="F:ubiquitin protein ligase activity"/>
    <property type="evidence" value="ECO:0007669"/>
    <property type="project" value="UniProtKB-EC"/>
</dbReference>
<evidence type="ECO:0000256" key="8">
    <source>
        <dbReference type="ARBA" id="ARBA00022786"/>
    </source>
</evidence>
<dbReference type="SMART" id="SM00220">
    <property type="entry name" value="S_TKc"/>
    <property type="match status" value="1"/>
</dbReference>
<dbReference type="PANTHER" id="PTHR45647:SF15">
    <property type="entry name" value="U-BOX DOMAIN-CONTAINING PROTEIN 35"/>
    <property type="match status" value="1"/>
</dbReference>
<dbReference type="SUPFAM" id="SSF56112">
    <property type="entry name" value="Protein kinase-like (PK-like)"/>
    <property type="match status" value="1"/>
</dbReference>
<evidence type="ECO:0000256" key="1">
    <source>
        <dbReference type="ARBA" id="ARBA00000900"/>
    </source>
</evidence>
<comment type="pathway">
    <text evidence="3">Protein modification; protein ubiquitination.</text>
</comment>
<dbReference type="InterPro" id="IPR000719">
    <property type="entry name" value="Prot_kinase_dom"/>
</dbReference>
<feature type="region of interest" description="Disordered" evidence="12">
    <location>
        <begin position="182"/>
        <end position="214"/>
    </location>
</feature>
<reference evidence="15 16" key="1">
    <citation type="submission" date="2019-06" db="EMBL/GenBank/DDBJ databases">
        <title>A chromosomal-level reference genome of Carpinus fangiana (Coryloideae, Betulaceae).</title>
        <authorList>
            <person name="Yang X."/>
            <person name="Wang Z."/>
            <person name="Zhang L."/>
            <person name="Hao G."/>
            <person name="Liu J."/>
            <person name="Yang Y."/>
        </authorList>
    </citation>
    <scope>NUCLEOTIDE SEQUENCE [LARGE SCALE GENOMIC DNA]</scope>
    <source>
        <strain evidence="15">Cfa_2016G</strain>
        <tissue evidence="15">Leaf</tissue>
    </source>
</reference>
<dbReference type="InterPro" id="IPR011009">
    <property type="entry name" value="Kinase-like_dom_sf"/>
</dbReference>
<evidence type="ECO:0000256" key="2">
    <source>
        <dbReference type="ARBA" id="ARBA00003861"/>
    </source>
</evidence>
<accession>A0A5N6R855</accession>
<evidence type="ECO:0000256" key="12">
    <source>
        <dbReference type="SAM" id="MobiDB-lite"/>
    </source>
</evidence>
<dbReference type="InterPro" id="IPR017441">
    <property type="entry name" value="Protein_kinase_ATP_BS"/>
</dbReference>
<dbReference type="CDD" id="cd01989">
    <property type="entry name" value="USP_STK_Ubox_N"/>
    <property type="match status" value="1"/>
</dbReference>
<evidence type="ECO:0000256" key="9">
    <source>
        <dbReference type="ARBA" id="ARBA00022840"/>
    </source>
</evidence>
<sequence length="806" mass="90358">MERGVIQADDNLAEKPLPFLSSVVAVAIDGNRNSKYVVKWALEKFVPEGKVNFKLLHVRPRISGVPTPMGNSIPLSQVREDVAAAYIKEVEWQTSEKLLPYKKLCAQKKVEVDVVVIESDDVAIAIAEEVAKHGINKLVIGASSRGLFKRKREGLSSRISTCTPRFCVVYAVSKGKLSSMRPANIETNGSIKDDCSERSYSTKSSSSNTSSSRTDLGSVASYSHFHSPSLPMQRFHALATINQTLLQTRTSSIETSHSRCHSLDIIEGEDDTNSYPNNTDTGCALSRVSSCKSLPTENQSWISDHASSSVALTDYPSSESQENFNFELEKLRFELKHVQGMYALARSETIDASLKLNNLSKRRLEEAAKLKEINYKEERAKELARQEKERSEAAKKEAVQVRECAEREVAHRREAEMKADRDAKEREKLENALEGPVLQYRKFTWEEILSATSSFSEDLKIGMGAYGSVYKCSLHHTTAAVKVPHSKDKIFTDYFAYFSIGFQIKILSEIRHPHLLLLLGACLDHGCLVFEYMENGSLEDRLIRKNGTPPIPWFERYRIAWEVASALAFLHNSKPKPIIHRDLKPANILLDRNLVSKIGDVGLSTILHSDSCDTGPVGTLSYIDPEYQRTGSISPKSDVYAFGMIILQLLTAKPAIALPHMVETALSDGRLLEILDTEAGNWPIEETKELAELGLNCAELWRRDRPDLEEKVLPALERLKKVADRAQDSASRLQPACPNHFICPIIKDVMEDPCVAADGYTYDRKAIEFWLEANNTSPMTNMPLLEKNLIPNYTLLSAIKEWKSRH</sequence>
<dbReference type="InterPro" id="IPR014729">
    <property type="entry name" value="Rossmann-like_a/b/a_fold"/>
</dbReference>
<dbReference type="GO" id="GO:0016567">
    <property type="term" value="P:protein ubiquitination"/>
    <property type="evidence" value="ECO:0007669"/>
    <property type="project" value="UniProtKB-UniPathway"/>
</dbReference>
<evidence type="ECO:0000313" key="16">
    <source>
        <dbReference type="Proteomes" id="UP000327013"/>
    </source>
</evidence>
<evidence type="ECO:0000259" key="13">
    <source>
        <dbReference type="PROSITE" id="PS50011"/>
    </source>
</evidence>
<dbReference type="EMBL" id="CM017325">
    <property type="protein sequence ID" value="KAE8056831.1"/>
    <property type="molecule type" value="Genomic_DNA"/>
</dbReference>
<dbReference type="Pfam" id="PF04564">
    <property type="entry name" value="U-box"/>
    <property type="match status" value="1"/>
</dbReference>
<keyword evidence="8" id="KW-0833">Ubl conjugation pathway</keyword>
<feature type="domain" description="Protein kinase" evidence="13">
    <location>
        <begin position="455"/>
        <end position="716"/>
    </location>
</feature>
<dbReference type="PROSITE" id="PS51698">
    <property type="entry name" value="U_BOX"/>
    <property type="match status" value="1"/>
</dbReference>
<feature type="domain" description="U-box" evidence="14">
    <location>
        <begin position="736"/>
        <end position="806"/>
    </location>
</feature>
<comment type="function">
    <text evidence="2">Functions as an E3 ubiquitin ligase.</text>
</comment>
<gene>
    <name evidence="15" type="ORF">FH972_013568</name>
</gene>
<dbReference type="Gene3D" id="3.30.200.20">
    <property type="entry name" value="Phosphorylase Kinase, domain 1"/>
    <property type="match status" value="1"/>
</dbReference>
<name>A0A5N6R855_9ROSI</name>
<evidence type="ECO:0000313" key="15">
    <source>
        <dbReference type="EMBL" id="KAE8056831.1"/>
    </source>
</evidence>
<keyword evidence="5" id="KW-0808">Transferase</keyword>
<dbReference type="CDD" id="cd16655">
    <property type="entry name" value="RING-Ubox_WDSUB1-like"/>
    <property type="match status" value="1"/>
</dbReference>
<dbReference type="UniPathway" id="UPA00143"/>
<dbReference type="PANTHER" id="PTHR45647">
    <property type="entry name" value="OS02G0152300 PROTEIN"/>
    <property type="match status" value="1"/>
</dbReference>
<evidence type="ECO:0000256" key="4">
    <source>
        <dbReference type="ARBA" id="ARBA00012483"/>
    </source>
</evidence>
<evidence type="ECO:0000256" key="7">
    <source>
        <dbReference type="ARBA" id="ARBA00022777"/>
    </source>
</evidence>
<organism evidence="15 16">
    <name type="scientific">Carpinus fangiana</name>
    <dbReference type="NCBI Taxonomy" id="176857"/>
    <lineage>
        <taxon>Eukaryota</taxon>
        <taxon>Viridiplantae</taxon>
        <taxon>Streptophyta</taxon>
        <taxon>Embryophyta</taxon>
        <taxon>Tracheophyta</taxon>
        <taxon>Spermatophyta</taxon>
        <taxon>Magnoliopsida</taxon>
        <taxon>eudicotyledons</taxon>
        <taxon>Gunneridae</taxon>
        <taxon>Pentapetalae</taxon>
        <taxon>rosids</taxon>
        <taxon>fabids</taxon>
        <taxon>Fagales</taxon>
        <taxon>Betulaceae</taxon>
        <taxon>Carpinus</taxon>
    </lineage>
</organism>
<feature type="coiled-coil region" evidence="11">
    <location>
        <begin position="361"/>
        <end position="432"/>
    </location>
</feature>
<evidence type="ECO:0000256" key="5">
    <source>
        <dbReference type="ARBA" id="ARBA00022679"/>
    </source>
</evidence>
<keyword evidence="16" id="KW-1185">Reference proteome</keyword>
<dbReference type="InterPro" id="IPR013083">
    <property type="entry name" value="Znf_RING/FYVE/PHD"/>
</dbReference>
<feature type="binding site" evidence="10">
    <location>
        <position position="482"/>
    </location>
    <ligand>
        <name>ATP</name>
        <dbReference type="ChEBI" id="CHEBI:30616"/>
    </ligand>
</feature>
<dbReference type="InterPro" id="IPR008271">
    <property type="entry name" value="Ser/Thr_kinase_AS"/>
</dbReference>
<dbReference type="Gene3D" id="1.10.510.10">
    <property type="entry name" value="Transferase(Phosphotransferase) domain 1"/>
    <property type="match status" value="1"/>
</dbReference>
<dbReference type="AlphaFoldDB" id="A0A5N6R855"/>
<feature type="compositionally biased region" description="Low complexity" evidence="12">
    <location>
        <begin position="198"/>
        <end position="214"/>
    </location>
</feature>
<dbReference type="InterPro" id="IPR003613">
    <property type="entry name" value="Ubox_domain"/>
</dbReference>
<evidence type="ECO:0000256" key="10">
    <source>
        <dbReference type="PROSITE-ProRule" id="PRU10141"/>
    </source>
</evidence>
<evidence type="ECO:0000256" key="3">
    <source>
        <dbReference type="ARBA" id="ARBA00004906"/>
    </source>
</evidence>
<dbReference type="SMART" id="SM00504">
    <property type="entry name" value="Ubox"/>
    <property type="match status" value="1"/>
</dbReference>
<dbReference type="EC" id="2.3.2.27" evidence="4"/>
<dbReference type="Gene3D" id="3.40.50.620">
    <property type="entry name" value="HUPs"/>
    <property type="match status" value="1"/>
</dbReference>
<dbReference type="GO" id="GO:0005524">
    <property type="term" value="F:ATP binding"/>
    <property type="evidence" value="ECO:0007669"/>
    <property type="project" value="UniProtKB-UniRule"/>
</dbReference>
<dbReference type="InterPro" id="IPR051348">
    <property type="entry name" value="U-box_ubiquitin_ligases"/>
</dbReference>